<name>A0A518D2K9_9BACT</name>
<dbReference type="Proteomes" id="UP000319342">
    <property type="component" value="Chromosome"/>
</dbReference>
<dbReference type="GO" id="GO:0019243">
    <property type="term" value="P:methylglyoxal catabolic process to D-lactate via S-lactoyl-glutathione"/>
    <property type="evidence" value="ECO:0007669"/>
    <property type="project" value="TreeGrafter"/>
</dbReference>
<dbReference type="InterPro" id="IPR029068">
    <property type="entry name" value="Glyas_Bleomycin-R_OHBP_Dase"/>
</dbReference>
<dbReference type="SUPFAM" id="SSF54593">
    <property type="entry name" value="Glyoxalase/Bleomycin resistance protein/Dihydroxybiphenyl dioxygenase"/>
    <property type="match status" value="1"/>
</dbReference>
<dbReference type="PROSITE" id="PS51819">
    <property type="entry name" value="VOC"/>
    <property type="match status" value="1"/>
</dbReference>
<protein>
    <recommendedName>
        <fullName evidence="2">Aldoketomutase</fullName>
    </recommendedName>
    <alternativeName>
        <fullName evidence="1">Ketone-aldehyde mutase</fullName>
    </alternativeName>
    <alternativeName>
        <fullName evidence="3">Methylglyoxalase</fullName>
    </alternativeName>
    <alternativeName>
        <fullName evidence="4">S-D-lactoylglutathione methylglyoxal lyase</fullName>
    </alternativeName>
</protein>
<evidence type="ECO:0000256" key="3">
    <source>
        <dbReference type="ARBA" id="ARBA00032460"/>
    </source>
</evidence>
<proteinExistence type="predicted"/>
<evidence type="ECO:0000256" key="1">
    <source>
        <dbReference type="ARBA" id="ARBA00030291"/>
    </source>
</evidence>
<dbReference type="GO" id="GO:0004462">
    <property type="term" value="F:lactoylglutathione lyase activity"/>
    <property type="evidence" value="ECO:0007669"/>
    <property type="project" value="TreeGrafter"/>
</dbReference>
<dbReference type="InterPro" id="IPR037523">
    <property type="entry name" value="VOC_core"/>
</dbReference>
<organism evidence="6 7">
    <name type="scientific">Rohdeia mirabilis</name>
    <dbReference type="NCBI Taxonomy" id="2528008"/>
    <lineage>
        <taxon>Bacteria</taxon>
        <taxon>Pseudomonadati</taxon>
        <taxon>Planctomycetota</taxon>
        <taxon>Planctomycetia</taxon>
        <taxon>Planctomycetia incertae sedis</taxon>
        <taxon>Rohdeia</taxon>
    </lineage>
</organism>
<dbReference type="OrthoDB" id="9800322at2"/>
<dbReference type="PANTHER" id="PTHR46036">
    <property type="entry name" value="LACTOYLGLUTATHIONE LYASE"/>
    <property type="match status" value="1"/>
</dbReference>
<evidence type="ECO:0000259" key="5">
    <source>
        <dbReference type="PROSITE" id="PS51819"/>
    </source>
</evidence>
<dbReference type="Gene3D" id="3.10.180.10">
    <property type="entry name" value="2,3-Dihydroxybiphenyl 1,2-Dioxygenase, domain 1"/>
    <property type="match status" value="1"/>
</dbReference>
<dbReference type="RefSeq" id="WP_145189490.1">
    <property type="nucleotide sequence ID" value="NZ_CP036290.1"/>
</dbReference>
<dbReference type="InterPro" id="IPR004360">
    <property type="entry name" value="Glyas_Fos-R_dOase_dom"/>
</dbReference>
<evidence type="ECO:0000256" key="2">
    <source>
        <dbReference type="ARBA" id="ARBA00030892"/>
    </source>
</evidence>
<sequence length="123" mass="14115">MQLAHTMIRVKDLDATLAFYTKFIGLKEVRRASIGDEATLVFLTDDAGAYHIELTHNHGVDEYELGNQFGHLAFYVDDLEPIVEKAETIGMWYRRSKPTMNSKYIFVKDPNGYDVEILEKKKG</sequence>
<accession>A0A518D2K9</accession>
<evidence type="ECO:0000313" key="6">
    <source>
        <dbReference type="EMBL" id="QDU85685.1"/>
    </source>
</evidence>
<dbReference type="Pfam" id="PF00903">
    <property type="entry name" value="Glyoxalase"/>
    <property type="match status" value="1"/>
</dbReference>
<dbReference type="AlphaFoldDB" id="A0A518D2K9"/>
<dbReference type="PANTHER" id="PTHR46036:SF5">
    <property type="entry name" value="LACTOYLGLUTATHIONE LYASE"/>
    <property type="match status" value="1"/>
</dbReference>
<dbReference type="GO" id="GO:0005737">
    <property type="term" value="C:cytoplasm"/>
    <property type="evidence" value="ECO:0007669"/>
    <property type="project" value="TreeGrafter"/>
</dbReference>
<evidence type="ECO:0000313" key="7">
    <source>
        <dbReference type="Proteomes" id="UP000319342"/>
    </source>
</evidence>
<feature type="domain" description="VOC" evidence="5">
    <location>
        <begin position="2"/>
        <end position="120"/>
    </location>
</feature>
<evidence type="ECO:0000256" key="4">
    <source>
        <dbReference type="ARBA" id="ARBA00033298"/>
    </source>
</evidence>
<keyword evidence="7" id="KW-1185">Reference proteome</keyword>
<keyword evidence="6" id="KW-0456">Lyase</keyword>
<gene>
    <name evidence="6" type="primary">gloA</name>
    <name evidence="6" type="ORF">Pla163_28180</name>
</gene>
<dbReference type="EMBL" id="CP036290">
    <property type="protein sequence ID" value="QDU85685.1"/>
    <property type="molecule type" value="Genomic_DNA"/>
</dbReference>
<reference evidence="6 7" key="1">
    <citation type="submission" date="2019-02" db="EMBL/GenBank/DDBJ databases">
        <title>Deep-cultivation of Planctomycetes and their phenomic and genomic characterization uncovers novel biology.</title>
        <authorList>
            <person name="Wiegand S."/>
            <person name="Jogler M."/>
            <person name="Boedeker C."/>
            <person name="Pinto D."/>
            <person name="Vollmers J."/>
            <person name="Rivas-Marin E."/>
            <person name="Kohn T."/>
            <person name="Peeters S.H."/>
            <person name="Heuer A."/>
            <person name="Rast P."/>
            <person name="Oberbeckmann S."/>
            <person name="Bunk B."/>
            <person name="Jeske O."/>
            <person name="Meyerdierks A."/>
            <person name="Storesund J.E."/>
            <person name="Kallscheuer N."/>
            <person name="Luecker S."/>
            <person name="Lage O.M."/>
            <person name="Pohl T."/>
            <person name="Merkel B.J."/>
            <person name="Hornburger P."/>
            <person name="Mueller R.-W."/>
            <person name="Bruemmer F."/>
            <person name="Labrenz M."/>
            <person name="Spormann A.M."/>
            <person name="Op den Camp H."/>
            <person name="Overmann J."/>
            <person name="Amann R."/>
            <person name="Jetten M.S.M."/>
            <person name="Mascher T."/>
            <person name="Medema M.H."/>
            <person name="Devos D.P."/>
            <person name="Kaster A.-K."/>
            <person name="Ovreas L."/>
            <person name="Rohde M."/>
            <person name="Galperin M.Y."/>
            <person name="Jogler C."/>
        </authorList>
    </citation>
    <scope>NUCLEOTIDE SEQUENCE [LARGE SCALE GENOMIC DNA]</scope>
    <source>
        <strain evidence="6 7">Pla163</strain>
    </source>
</reference>